<proteinExistence type="inferred from homology"/>
<dbReference type="HAMAP" id="MF_02209">
    <property type="entry name" value="MurL"/>
    <property type="match status" value="1"/>
</dbReference>
<dbReference type="InterPro" id="IPR058741">
    <property type="entry name" value="MurL_C"/>
</dbReference>
<keyword evidence="1" id="KW-0413">Isomerase</keyword>
<organism evidence="4 5">
    <name type="scientific">Nakamurella panacisegetis</name>
    <dbReference type="NCBI Taxonomy" id="1090615"/>
    <lineage>
        <taxon>Bacteria</taxon>
        <taxon>Bacillati</taxon>
        <taxon>Actinomycetota</taxon>
        <taxon>Actinomycetes</taxon>
        <taxon>Nakamurellales</taxon>
        <taxon>Nakamurellaceae</taxon>
        <taxon>Nakamurella</taxon>
    </lineage>
</organism>
<dbReference type="Proteomes" id="UP000198741">
    <property type="component" value="Chromosome I"/>
</dbReference>
<dbReference type="STRING" id="1090615.SAMN04515671_1781"/>
<sequence>MTTASTPTRGDVFRYEGYSIDPARNQLTCTYSLDGASYAEVVTFPGGGDWTQPAADEAARWVYLLAGVSYYKTAAPPVVDLGDTALTDAERGFLYEFYVDGLGEFAYRNTPRLDLSDLKIVAPALHRTTSSTYTPKPGRRPLIPFGGGVDSTVTVELIKPDTDDAALFVVTRPGDRFEAIEEPAKVSGLPVVRAERLIDDKLLTARPGQFFNGHVPVTGIISAITVLAALLGGHDAVVMSNEWSASVGTIEVDGRSINHQYSKGESFESGFRAVLADAIGPDFDYFSLLRPYTELWIADRFARLPEYFSTFRSCNRSFHIDPAKRLDHWCGHCDKCCFIDLILSPFLAADTLRAVFTVGPEPLDNAELLPKFLTLLGLTPDTKPWECVGDINECRAATRAAATRPDRADSPILTELLRRLPDEGPLDVDHLMRPVGRHHIPERYAPADLLV</sequence>
<keyword evidence="5" id="KW-1185">Reference proteome</keyword>
<dbReference type="InterPro" id="IPR058740">
    <property type="entry name" value="MurL_N"/>
</dbReference>
<feature type="domain" description="MurL C-terminal" evidence="2">
    <location>
        <begin position="311"/>
        <end position="424"/>
    </location>
</feature>
<evidence type="ECO:0000259" key="2">
    <source>
        <dbReference type="Pfam" id="PF26298"/>
    </source>
</evidence>
<reference evidence="4 5" key="1">
    <citation type="submission" date="2016-10" db="EMBL/GenBank/DDBJ databases">
        <authorList>
            <person name="de Groot N.N."/>
        </authorList>
    </citation>
    <scope>NUCLEOTIDE SEQUENCE [LARGE SCALE GENOMIC DNA]</scope>
    <source>
        <strain evidence="5">P4-7,KCTC 19426,CECT 7604</strain>
    </source>
</reference>
<dbReference type="OrthoDB" id="9768152at2"/>
<comment type="catalytic activity">
    <reaction evidence="1">
        <text>UDP-N-acetyl-alpha-D-muramoyl-L-alanyl-L-glutamate + ATP + H2O = UDP-N-acetyl-alpha-D-muramoyl-L-alanyl-D-glutamate + AMP + diphosphate + H(+)</text>
        <dbReference type="Rhea" id="RHEA:58812"/>
        <dbReference type="ChEBI" id="CHEBI:15377"/>
        <dbReference type="ChEBI" id="CHEBI:15378"/>
        <dbReference type="ChEBI" id="CHEBI:30616"/>
        <dbReference type="ChEBI" id="CHEBI:33019"/>
        <dbReference type="ChEBI" id="CHEBI:83900"/>
        <dbReference type="ChEBI" id="CHEBI:142725"/>
        <dbReference type="ChEBI" id="CHEBI:456215"/>
        <dbReference type="EC" id="5.1.1.23"/>
    </reaction>
</comment>
<dbReference type="GO" id="GO:0071555">
    <property type="term" value="P:cell wall organization"/>
    <property type="evidence" value="ECO:0007669"/>
    <property type="project" value="UniProtKB-KW"/>
</dbReference>
<dbReference type="RefSeq" id="WP_090475648.1">
    <property type="nucleotide sequence ID" value="NZ_LT629710.1"/>
</dbReference>
<evidence type="ECO:0000259" key="3">
    <source>
        <dbReference type="Pfam" id="PF26299"/>
    </source>
</evidence>
<protein>
    <recommendedName>
        <fullName evidence="1">UDP-N-acetyl-alpha-D-muramoyl-L-alanyl-L-glutamate epimerase</fullName>
        <ecNumber evidence="1">5.1.1.23</ecNumber>
    </recommendedName>
    <alternativeName>
        <fullName evidence="1">UDP-MurNAc-L-Ala-L-Glu epimerase</fullName>
    </alternativeName>
</protein>
<comment type="function">
    <text evidence="1">Cell wall formation. Catalyzes epimerization of the terminal L-glutamate in UDP-N-acetyl-alpha-D-muramoyl-L-alanyl-L-glutamate.</text>
</comment>
<gene>
    <name evidence="1" type="primary">murL</name>
    <name evidence="4" type="ORF">SAMN04515671_1781</name>
</gene>
<dbReference type="InterPro" id="IPR043689">
    <property type="entry name" value="MurL"/>
</dbReference>
<keyword evidence="1" id="KW-0573">Peptidoglycan synthesis</keyword>
<name>A0A1H0LS33_9ACTN</name>
<keyword evidence="1" id="KW-0133">Cell shape</keyword>
<dbReference type="EC" id="5.1.1.23" evidence="1"/>
<dbReference type="GO" id="GO:0005737">
    <property type="term" value="C:cytoplasm"/>
    <property type="evidence" value="ECO:0007669"/>
    <property type="project" value="UniProtKB-UniRule"/>
</dbReference>
<dbReference type="GO" id="GO:0016855">
    <property type="term" value="F:racemase and epimerase activity, acting on amino acids and derivatives"/>
    <property type="evidence" value="ECO:0007669"/>
    <property type="project" value="UniProtKB-UniRule"/>
</dbReference>
<comment type="pathway">
    <text evidence="1">Cell wall biogenesis; peptidoglycan biosynthesis.</text>
</comment>
<keyword evidence="1" id="KW-0132">Cell division</keyword>
<evidence type="ECO:0000313" key="4">
    <source>
        <dbReference type="EMBL" id="SDO71018.1"/>
    </source>
</evidence>
<dbReference type="Pfam" id="PF26298">
    <property type="entry name" value="MurL_epimerase_C"/>
    <property type="match status" value="1"/>
</dbReference>
<dbReference type="Pfam" id="PF26299">
    <property type="entry name" value="MurL_N"/>
    <property type="match status" value="1"/>
</dbReference>
<feature type="domain" description="MurL N-terminal" evidence="3">
    <location>
        <begin position="7"/>
        <end position="288"/>
    </location>
</feature>
<evidence type="ECO:0000313" key="5">
    <source>
        <dbReference type="Proteomes" id="UP000198741"/>
    </source>
</evidence>
<keyword evidence="1" id="KW-0961">Cell wall biogenesis/degradation</keyword>
<dbReference type="EMBL" id="LT629710">
    <property type="protein sequence ID" value="SDO71018.1"/>
    <property type="molecule type" value="Genomic_DNA"/>
</dbReference>
<accession>A0A1H0LS33</accession>
<dbReference type="GO" id="GO:0009252">
    <property type="term" value="P:peptidoglycan biosynthetic process"/>
    <property type="evidence" value="ECO:0007669"/>
    <property type="project" value="UniProtKB-UniRule"/>
</dbReference>
<dbReference type="GO" id="GO:0008360">
    <property type="term" value="P:regulation of cell shape"/>
    <property type="evidence" value="ECO:0007669"/>
    <property type="project" value="UniProtKB-KW"/>
</dbReference>
<comment type="similarity">
    <text evidence="1">Belongs to the MurL family.</text>
</comment>
<dbReference type="AlphaFoldDB" id="A0A1H0LS33"/>
<keyword evidence="1" id="KW-0131">Cell cycle</keyword>
<dbReference type="UniPathway" id="UPA00219"/>
<evidence type="ECO:0000256" key="1">
    <source>
        <dbReference type="HAMAP-Rule" id="MF_02209"/>
    </source>
</evidence>
<dbReference type="GO" id="GO:0051301">
    <property type="term" value="P:cell division"/>
    <property type="evidence" value="ECO:0007669"/>
    <property type="project" value="UniProtKB-KW"/>
</dbReference>